<feature type="compositionally biased region" description="Basic and acidic residues" evidence="1">
    <location>
        <begin position="8"/>
        <end position="24"/>
    </location>
</feature>
<accession>A0A8S3X716</accession>
<feature type="compositionally biased region" description="Basic and acidic residues" evidence="1">
    <location>
        <begin position="50"/>
        <end position="61"/>
    </location>
</feature>
<evidence type="ECO:0000313" key="2">
    <source>
        <dbReference type="EMBL" id="CAG5006523.1"/>
    </source>
</evidence>
<dbReference type="AlphaFoldDB" id="A0A8S3X716"/>
<protein>
    <submittedName>
        <fullName evidence="2">(apollo) hypothetical protein</fullName>
    </submittedName>
</protein>
<feature type="region of interest" description="Disordered" evidence="1">
    <location>
        <begin position="1"/>
        <end position="61"/>
    </location>
</feature>
<comment type="caution">
    <text evidence="2">The sequence shown here is derived from an EMBL/GenBank/DDBJ whole genome shotgun (WGS) entry which is preliminary data.</text>
</comment>
<evidence type="ECO:0000256" key="1">
    <source>
        <dbReference type="SAM" id="MobiDB-lite"/>
    </source>
</evidence>
<keyword evidence="3" id="KW-1185">Reference proteome</keyword>
<dbReference type="EMBL" id="CAJQZP010000981">
    <property type="protein sequence ID" value="CAG5006523.1"/>
    <property type="molecule type" value="Genomic_DNA"/>
</dbReference>
<evidence type="ECO:0000313" key="3">
    <source>
        <dbReference type="Proteomes" id="UP000691718"/>
    </source>
</evidence>
<sequence length="230" mass="26800">MFKSVYQKRQENGEEHLETFESKGRKGKYTSGGKKEIKSRKSGITASDEEGNKDYKQNEMDTRQTINKTGECKDVELLLHEQTEISEKQETKSLHTAKENEICDQNVLKQKDLDLIIEYTEEKFNKFDLSKTSLRNDDRQQLEWTIQKNILNEKTGFMQTFITTSAVIEKQKSPVLTEKSKLRPKVHNDIERENIEVDYNDINSGSKENIEYFSGNETIGMVQKLKCKKE</sequence>
<name>A0A8S3X716_PARAO</name>
<organism evidence="2 3">
    <name type="scientific">Parnassius apollo</name>
    <name type="common">Apollo butterfly</name>
    <name type="synonym">Papilio apollo</name>
    <dbReference type="NCBI Taxonomy" id="110799"/>
    <lineage>
        <taxon>Eukaryota</taxon>
        <taxon>Metazoa</taxon>
        <taxon>Ecdysozoa</taxon>
        <taxon>Arthropoda</taxon>
        <taxon>Hexapoda</taxon>
        <taxon>Insecta</taxon>
        <taxon>Pterygota</taxon>
        <taxon>Neoptera</taxon>
        <taxon>Endopterygota</taxon>
        <taxon>Lepidoptera</taxon>
        <taxon>Glossata</taxon>
        <taxon>Ditrysia</taxon>
        <taxon>Papilionoidea</taxon>
        <taxon>Papilionidae</taxon>
        <taxon>Parnassiinae</taxon>
        <taxon>Parnassini</taxon>
        <taxon>Parnassius</taxon>
        <taxon>Parnassius</taxon>
    </lineage>
</organism>
<reference evidence="2" key="1">
    <citation type="submission" date="2021-04" db="EMBL/GenBank/DDBJ databases">
        <authorList>
            <person name="Tunstrom K."/>
        </authorList>
    </citation>
    <scope>NUCLEOTIDE SEQUENCE</scope>
</reference>
<proteinExistence type="predicted"/>
<dbReference type="Proteomes" id="UP000691718">
    <property type="component" value="Unassembled WGS sequence"/>
</dbReference>
<gene>
    <name evidence="2" type="ORF">PAPOLLO_LOCUS14765</name>
</gene>